<reference evidence="2" key="1">
    <citation type="journal article" date="2016" name="Nature">
        <title>The genome of the seagrass Zostera marina reveals angiosperm adaptation to the sea.</title>
        <authorList>
            <person name="Olsen J.L."/>
            <person name="Rouze P."/>
            <person name="Verhelst B."/>
            <person name="Lin Y.-C."/>
            <person name="Bayer T."/>
            <person name="Collen J."/>
            <person name="Dattolo E."/>
            <person name="De Paoli E."/>
            <person name="Dittami S."/>
            <person name="Maumus F."/>
            <person name="Michel G."/>
            <person name="Kersting A."/>
            <person name="Lauritano C."/>
            <person name="Lohaus R."/>
            <person name="Toepel M."/>
            <person name="Tonon T."/>
            <person name="Vanneste K."/>
            <person name="Amirebrahimi M."/>
            <person name="Brakel J."/>
            <person name="Bostroem C."/>
            <person name="Chovatia M."/>
            <person name="Grimwood J."/>
            <person name="Jenkins J.W."/>
            <person name="Jueterbock A."/>
            <person name="Mraz A."/>
            <person name="Stam W.T."/>
            <person name="Tice H."/>
            <person name="Bornberg-Bauer E."/>
            <person name="Green P.J."/>
            <person name="Pearson G.A."/>
            <person name="Procaccini G."/>
            <person name="Duarte C.M."/>
            <person name="Schmutz J."/>
            <person name="Reusch T.B.H."/>
            <person name="Van de Peer Y."/>
        </authorList>
    </citation>
    <scope>NUCLEOTIDE SEQUENCE [LARGE SCALE GENOMIC DNA]</scope>
    <source>
        <strain evidence="2">cv. Finnish</strain>
    </source>
</reference>
<evidence type="ECO:0000313" key="2">
    <source>
        <dbReference type="Proteomes" id="UP000036987"/>
    </source>
</evidence>
<keyword evidence="2" id="KW-1185">Reference proteome</keyword>
<dbReference type="Proteomes" id="UP000036987">
    <property type="component" value="Unassembled WGS sequence"/>
</dbReference>
<proteinExistence type="predicted"/>
<sequence length="36" mass="4074">MTSNDINESNGIETNNTINTPRVMLIRVIPIRVMCL</sequence>
<comment type="caution">
    <text evidence="1">The sequence shown here is derived from an EMBL/GenBank/DDBJ whole genome shotgun (WGS) entry which is preliminary data.</text>
</comment>
<protein>
    <submittedName>
        <fullName evidence="1">Uncharacterized protein</fullName>
    </submittedName>
</protein>
<dbReference type="EMBL" id="LFYR01001011">
    <property type="protein sequence ID" value="KMZ65842.1"/>
    <property type="molecule type" value="Genomic_DNA"/>
</dbReference>
<organism evidence="1 2">
    <name type="scientific">Zostera marina</name>
    <name type="common">Eelgrass</name>
    <dbReference type="NCBI Taxonomy" id="29655"/>
    <lineage>
        <taxon>Eukaryota</taxon>
        <taxon>Viridiplantae</taxon>
        <taxon>Streptophyta</taxon>
        <taxon>Embryophyta</taxon>
        <taxon>Tracheophyta</taxon>
        <taxon>Spermatophyta</taxon>
        <taxon>Magnoliopsida</taxon>
        <taxon>Liliopsida</taxon>
        <taxon>Zosteraceae</taxon>
        <taxon>Zostera</taxon>
    </lineage>
</organism>
<gene>
    <name evidence="1" type="ORF">ZOSMA_30G01230</name>
</gene>
<dbReference type="AlphaFoldDB" id="A0A0K9PC73"/>
<name>A0A0K9PC73_ZOSMR</name>
<evidence type="ECO:0000313" key="1">
    <source>
        <dbReference type="EMBL" id="KMZ65842.1"/>
    </source>
</evidence>
<accession>A0A0K9PC73</accession>